<dbReference type="InterPro" id="IPR032710">
    <property type="entry name" value="NTF2-like_dom_sf"/>
</dbReference>
<evidence type="ECO:0000259" key="1">
    <source>
        <dbReference type="Pfam" id="PF12680"/>
    </source>
</evidence>
<dbReference type="Gene3D" id="3.10.450.50">
    <property type="match status" value="1"/>
</dbReference>
<comment type="caution">
    <text evidence="2">The sequence shown here is derived from an EMBL/GenBank/DDBJ whole genome shotgun (WGS) entry which is preliminary data.</text>
</comment>
<dbReference type="RefSeq" id="WP_229781546.1">
    <property type="nucleotide sequence ID" value="NZ_BMRJ01000001.1"/>
</dbReference>
<name>A0A918CF18_AGRME</name>
<evidence type="ECO:0000313" key="2">
    <source>
        <dbReference type="EMBL" id="GGR20691.1"/>
    </source>
</evidence>
<sequence>MSGHAPGERTAPSERLADWMAGYLRAWRGNEAADIGALFSDDAVYLTAPDAEPRRGREAIVAGWLEDADAPGEWSFDWWVLHEGPDIAFVQGRTEYPAERDYLNLWIIRFADDGRAEAFTEWYLARPHEA</sequence>
<keyword evidence="3" id="KW-1185">Reference proteome</keyword>
<organism evidence="2 3">
    <name type="scientific">Agromyces mediolanus</name>
    <name type="common">Corynebacterium mediolanum</name>
    <dbReference type="NCBI Taxonomy" id="41986"/>
    <lineage>
        <taxon>Bacteria</taxon>
        <taxon>Bacillati</taxon>
        <taxon>Actinomycetota</taxon>
        <taxon>Actinomycetes</taxon>
        <taxon>Micrococcales</taxon>
        <taxon>Microbacteriaceae</taxon>
        <taxon>Agromyces</taxon>
    </lineage>
</organism>
<reference evidence="2" key="2">
    <citation type="submission" date="2020-09" db="EMBL/GenBank/DDBJ databases">
        <authorList>
            <person name="Sun Q."/>
            <person name="Ohkuma M."/>
        </authorList>
    </citation>
    <scope>NUCLEOTIDE SEQUENCE</scope>
    <source>
        <strain evidence="2">JCM 3346</strain>
    </source>
</reference>
<accession>A0A918CF18</accession>
<protein>
    <recommendedName>
        <fullName evidence="1">SnoaL-like domain-containing protein</fullName>
    </recommendedName>
</protein>
<dbReference type="Pfam" id="PF12680">
    <property type="entry name" value="SnoaL_2"/>
    <property type="match status" value="1"/>
</dbReference>
<dbReference type="InterPro" id="IPR037401">
    <property type="entry name" value="SnoaL-like"/>
</dbReference>
<dbReference type="SUPFAM" id="SSF54427">
    <property type="entry name" value="NTF2-like"/>
    <property type="match status" value="1"/>
</dbReference>
<feature type="domain" description="SnoaL-like" evidence="1">
    <location>
        <begin position="22"/>
        <end position="115"/>
    </location>
</feature>
<proteinExistence type="predicted"/>
<reference evidence="2" key="1">
    <citation type="journal article" date="2014" name="Int. J. Syst. Evol. Microbiol.">
        <title>Complete genome sequence of Corynebacterium casei LMG S-19264T (=DSM 44701T), isolated from a smear-ripened cheese.</title>
        <authorList>
            <consortium name="US DOE Joint Genome Institute (JGI-PGF)"/>
            <person name="Walter F."/>
            <person name="Albersmeier A."/>
            <person name="Kalinowski J."/>
            <person name="Ruckert C."/>
        </authorList>
    </citation>
    <scope>NUCLEOTIDE SEQUENCE</scope>
    <source>
        <strain evidence="2">JCM 3346</strain>
    </source>
</reference>
<dbReference type="AlphaFoldDB" id="A0A918CF18"/>
<dbReference type="Proteomes" id="UP000610303">
    <property type="component" value="Unassembled WGS sequence"/>
</dbReference>
<dbReference type="EMBL" id="BMRJ01000001">
    <property type="protein sequence ID" value="GGR20691.1"/>
    <property type="molecule type" value="Genomic_DNA"/>
</dbReference>
<evidence type="ECO:0000313" key="3">
    <source>
        <dbReference type="Proteomes" id="UP000610303"/>
    </source>
</evidence>
<gene>
    <name evidence="2" type="ORF">GCM10010196_12550</name>
</gene>